<dbReference type="EMBL" id="BONZ01000009">
    <property type="protein sequence ID" value="GIH12668.1"/>
    <property type="molecule type" value="Genomic_DNA"/>
</dbReference>
<gene>
    <name evidence="2" type="ORF">Raf01_08400</name>
</gene>
<organism evidence="2 3">
    <name type="scientific">Rugosimonospora africana</name>
    <dbReference type="NCBI Taxonomy" id="556532"/>
    <lineage>
        <taxon>Bacteria</taxon>
        <taxon>Bacillati</taxon>
        <taxon>Actinomycetota</taxon>
        <taxon>Actinomycetes</taxon>
        <taxon>Micromonosporales</taxon>
        <taxon>Micromonosporaceae</taxon>
        <taxon>Rugosimonospora</taxon>
    </lineage>
</organism>
<dbReference type="InterPro" id="IPR001509">
    <property type="entry name" value="Epimerase_deHydtase"/>
</dbReference>
<name>A0A8J3QN86_9ACTN</name>
<evidence type="ECO:0000259" key="1">
    <source>
        <dbReference type="Pfam" id="PF01370"/>
    </source>
</evidence>
<reference evidence="2" key="1">
    <citation type="submission" date="2021-01" db="EMBL/GenBank/DDBJ databases">
        <title>Whole genome shotgun sequence of Rugosimonospora africana NBRC 104875.</title>
        <authorList>
            <person name="Komaki H."/>
            <person name="Tamura T."/>
        </authorList>
    </citation>
    <scope>NUCLEOTIDE SEQUENCE</scope>
    <source>
        <strain evidence="2">NBRC 104875</strain>
    </source>
</reference>
<dbReference type="Gene3D" id="3.40.50.720">
    <property type="entry name" value="NAD(P)-binding Rossmann-like Domain"/>
    <property type="match status" value="1"/>
</dbReference>
<dbReference type="InterPro" id="IPR036291">
    <property type="entry name" value="NAD(P)-bd_dom_sf"/>
</dbReference>
<dbReference type="SUPFAM" id="SSF51735">
    <property type="entry name" value="NAD(P)-binding Rossmann-fold domains"/>
    <property type="match status" value="1"/>
</dbReference>
<dbReference type="Proteomes" id="UP000642748">
    <property type="component" value="Unassembled WGS sequence"/>
</dbReference>
<dbReference type="AlphaFoldDB" id="A0A8J3QN86"/>
<dbReference type="RefSeq" id="WP_203916379.1">
    <property type="nucleotide sequence ID" value="NZ_BONZ01000009.1"/>
</dbReference>
<accession>A0A8J3QN86</accession>
<evidence type="ECO:0000313" key="2">
    <source>
        <dbReference type="EMBL" id="GIH12668.1"/>
    </source>
</evidence>
<dbReference type="Pfam" id="PF01370">
    <property type="entry name" value="Epimerase"/>
    <property type="match status" value="1"/>
</dbReference>
<feature type="domain" description="NAD-dependent epimerase/dehydratase" evidence="1">
    <location>
        <begin position="6"/>
        <end position="205"/>
    </location>
</feature>
<proteinExistence type="predicted"/>
<evidence type="ECO:0000313" key="3">
    <source>
        <dbReference type="Proteomes" id="UP000642748"/>
    </source>
</evidence>
<keyword evidence="3" id="KW-1185">Reference proteome</keyword>
<protein>
    <submittedName>
        <fullName evidence="2">NAD-dependent epimerase</fullName>
    </submittedName>
</protein>
<comment type="caution">
    <text evidence="2">The sequence shown here is derived from an EMBL/GenBank/DDBJ whole genome shotgun (WGS) entry which is preliminary data.</text>
</comment>
<sequence>MALHVVVGAGPIGSATAKLLLARGERVRMVTRRGTGVDGVEAIAADAGDAARMRELTDGAEAIYNCANPPYHRWSVEWPPIAAALLGAAEHSGAVLATTSNLYGYGPVREPMTERTPLRAGSVKGRVRAQMWRDALAAHEAGRVRAVEVRASDYVGAGSKTLFSEFVLPRVLAGRVARVPVDLDAPHTVTYVGDVARLLVAVAGDERGWGRPWHVPSEEPRSMRWLAAEAARLAGVGPVRLRPAPYAVLWALGLFDRNAREVREVHYQFTAPFVMDSSEATARFGITPTPVVDALREMLPGKR</sequence>